<dbReference type="InterPro" id="IPR004435">
    <property type="entry name" value="MobB_dom"/>
</dbReference>
<dbReference type="InterPro" id="IPR052539">
    <property type="entry name" value="MGD_biosynthesis_adapter"/>
</dbReference>
<dbReference type="CDD" id="cd03116">
    <property type="entry name" value="MobB"/>
    <property type="match status" value="1"/>
</dbReference>
<keyword evidence="3" id="KW-1185">Reference proteome</keyword>
<feature type="domain" description="Molybdopterin-guanine dinucleotide biosynthesis protein B (MobB)" evidence="1">
    <location>
        <begin position="6"/>
        <end position="138"/>
    </location>
</feature>
<dbReference type="NCBIfam" id="TIGR00176">
    <property type="entry name" value="mobB"/>
    <property type="match status" value="1"/>
</dbReference>
<dbReference type="EMBL" id="JACIDR010000004">
    <property type="protein sequence ID" value="MBB3974031.1"/>
    <property type="molecule type" value="Genomic_DNA"/>
</dbReference>
<gene>
    <name evidence="2" type="ORF">GGR24_002708</name>
</gene>
<comment type="caution">
    <text evidence="2">The sequence shown here is derived from an EMBL/GenBank/DDBJ whole genome shotgun (WGS) entry which is preliminary data.</text>
</comment>
<proteinExistence type="predicted"/>
<dbReference type="Gene3D" id="3.40.50.300">
    <property type="entry name" value="P-loop containing nucleotide triphosphate hydrolases"/>
    <property type="match status" value="1"/>
</dbReference>
<reference evidence="2 3" key="1">
    <citation type="submission" date="2020-08" db="EMBL/GenBank/DDBJ databases">
        <title>Genomic Encyclopedia of Type Strains, Phase IV (KMG-IV): sequencing the most valuable type-strain genomes for metagenomic binning, comparative biology and taxonomic classification.</title>
        <authorList>
            <person name="Goeker M."/>
        </authorList>
    </citation>
    <scope>NUCLEOTIDE SEQUENCE [LARGE SCALE GENOMIC DNA]</scope>
    <source>
        <strain evidence="2 3">DSM 25481</strain>
    </source>
</reference>
<dbReference type="PANTHER" id="PTHR40072:SF1">
    <property type="entry name" value="MOLYBDOPTERIN-GUANINE DINUCLEOTIDE BIOSYNTHESIS ADAPTER PROTEIN"/>
    <property type="match status" value="1"/>
</dbReference>
<dbReference type="RefSeq" id="WP_183395888.1">
    <property type="nucleotide sequence ID" value="NZ_JACIDR010000004.1"/>
</dbReference>
<dbReference type="InterPro" id="IPR027417">
    <property type="entry name" value="P-loop_NTPase"/>
</dbReference>
<evidence type="ECO:0000313" key="2">
    <source>
        <dbReference type="EMBL" id="MBB3974031.1"/>
    </source>
</evidence>
<dbReference type="GO" id="GO:0006777">
    <property type="term" value="P:Mo-molybdopterin cofactor biosynthetic process"/>
    <property type="evidence" value="ECO:0007669"/>
    <property type="project" value="InterPro"/>
</dbReference>
<dbReference type="Proteomes" id="UP000528964">
    <property type="component" value="Unassembled WGS sequence"/>
</dbReference>
<organism evidence="2 3">
    <name type="scientific">Hansschlegelia beijingensis</name>
    <dbReference type="NCBI Taxonomy" id="1133344"/>
    <lineage>
        <taxon>Bacteria</taxon>
        <taxon>Pseudomonadati</taxon>
        <taxon>Pseudomonadota</taxon>
        <taxon>Alphaproteobacteria</taxon>
        <taxon>Hyphomicrobiales</taxon>
        <taxon>Methylopilaceae</taxon>
        <taxon>Hansschlegelia</taxon>
    </lineage>
</organism>
<protein>
    <submittedName>
        <fullName evidence="2">Molybdopterin-guanine dinucleotide biosynthesis protein B</fullName>
    </submittedName>
</protein>
<evidence type="ECO:0000313" key="3">
    <source>
        <dbReference type="Proteomes" id="UP000528964"/>
    </source>
</evidence>
<dbReference type="PANTHER" id="PTHR40072">
    <property type="entry name" value="MOLYBDOPTERIN-GUANINE DINUCLEOTIDE BIOSYNTHESIS ADAPTER PROTEIN-RELATED"/>
    <property type="match status" value="1"/>
</dbReference>
<accession>A0A7W6CZP5</accession>
<sequence>MSGPSVIGLAGWSGAGKTTLLVKAIPLLVRRGLRVATLKHAHHAFDVDQPGKDSFLHRQAGASEVIISSARRWAQIHEVGDGAEATLAELLEKVSAVNLVIVEGFKRDVHAKIEVFRAANGRPPLHPDDPRILGVASDQPFADAAVPVVPLDDVAAVADLLIASAEPLDATLARLRTGGPDGAAR</sequence>
<evidence type="ECO:0000259" key="1">
    <source>
        <dbReference type="Pfam" id="PF03205"/>
    </source>
</evidence>
<dbReference type="GO" id="GO:0005525">
    <property type="term" value="F:GTP binding"/>
    <property type="evidence" value="ECO:0007669"/>
    <property type="project" value="InterPro"/>
</dbReference>
<dbReference type="Pfam" id="PF03205">
    <property type="entry name" value="MobB"/>
    <property type="match status" value="1"/>
</dbReference>
<dbReference type="SUPFAM" id="SSF52540">
    <property type="entry name" value="P-loop containing nucleoside triphosphate hydrolases"/>
    <property type="match status" value="1"/>
</dbReference>
<name>A0A7W6CZP5_9HYPH</name>
<dbReference type="AlphaFoldDB" id="A0A7W6CZP5"/>